<proteinExistence type="predicted"/>
<dbReference type="Proteomes" id="UP000054771">
    <property type="component" value="Unassembled WGS sequence"/>
</dbReference>
<dbReference type="GO" id="GO:0005739">
    <property type="term" value="C:mitochondrion"/>
    <property type="evidence" value="ECO:0007669"/>
    <property type="project" value="GOC"/>
</dbReference>
<evidence type="ECO:0000313" key="4">
    <source>
        <dbReference type="Proteomes" id="UP000054771"/>
    </source>
</evidence>
<dbReference type="FunFam" id="2.60.260.40:FF:000003">
    <property type="entry name" value="NADH dehydrogenase [ubiquinone] iron-sulfur protein 6, mitochondrial"/>
    <property type="match status" value="1"/>
</dbReference>
<dbReference type="InterPro" id="IPR019401">
    <property type="entry name" value="Znf_CHCC"/>
</dbReference>
<dbReference type="PANTHER" id="PTHR13156">
    <property type="entry name" value="NADH-UBIQUINONE OXIDOREDUCTASE 13 KD-A SUBUNIT"/>
    <property type="match status" value="1"/>
</dbReference>
<dbReference type="OMA" id="SMQAPNR"/>
<reference evidence="4" key="1">
    <citation type="journal article" date="2016" name="Genome Announc.">
        <title>Draft genome sequences of fungus Aspergillus calidoustus.</title>
        <authorList>
            <person name="Horn F."/>
            <person name="Linde J."/>
            <person name="Mattern D.J."/>
            <person name="Walther G."/>
            <person name="Guthke R."/>
            <person name="Scherlach K."/>
            <person name="Martin K."/>
            <person name="Brakhage A.A."/>
            <person name="Petzke L."/>
            <person name="Valiante V."/>
        </authorList>
    </citation>
    <scope>NUCLEOTIDE SEQUENCE [LARGE SCALE GENOMIC DNA]</scope>
    <source>
        <strain evidence="4">SF006504</strain>
    </source>
</reference>
<dbReference type="PANTHER" id="PTHR13156:SF0">
    <property type="entry name" value="NADH DEHYDROGENASE [UBIQUINONE] IRON-SULFUR PROTEIN 6, MITOCHONDRIAL"/>
    <property type="match status" value="1"/>
</dbReference>
<sequence length="220" mass="24163">MLLPIARSRIAALSSTWAPRVASQSWAAAAAYSTTVPRFSENTIPANDPTPRKPKPNVSETNATPVDSMGEWDVALQESTDVAERVRTMQAPNRATTWAPSQRPRAEAMSGPRFEQTIMHLQPTPMAAIELIHKQPVRWTKKRIVSCDGGGGPLGHPRVFINTDKPEIVPCGYCGLPFAHESNRAYLQSLPETSYPLESTGDPAEVNETQRVTEGGYEQR</sequence>
<organism evidence="3 4">
    <name type="scientific">Aspergillus calidoustus</name>
    <dbReference type="NCBI Taxonomy" id="454130"/>
    <lineage>
        <taxon>Eukaryota</taxon>
        <taxon>Fungi</taxon>
        <taxon>Dikarya</taxon>
        <taxon>Ascomycota</taxon>
        <taxon>Pezizomycotina</taxon>
        <taxon>Eurotiomycetes</taxon>
        <taxon>Eurotiomycetidae</taxon>
        <taxon>Eurotiales</taxon>
        <taxon>Aspergillaceae</taxon>
        <taxon>Aspergillus</taxon>
        <taxon>Aspergillus subgen. Nidulantes</taxon>
    </lineage>
</organism>
<dbReference type="Gene3D" id="2.60.260.40">
    <property type="entry name" value="q5lls5 like domains"/>
    <property type="match status" value="1"/>
</dbReference>
<feature type="domain" description="Zinc finger CHCC-type" evidence="2">
    <location>
        <begin position="143"/>
        <end position="178"/>
    </location>
</feature>
<feature type="region of interest" description="Disordered" evidence="1">
    <location>
        <begin position="40"/>
        <end position="71"/>
    </location>
</feature>
<keyword evidence="4" id="KW-1185">Reference proteome</keyword>
<dbReference type="GO" id="GO:0006120">
    <property type="term" value="P:mitochondrial electron transport, NADH to ubiquinone"/>
    <property type="evidence" value="ECO:0007669"/>
    <property type="project" value="TreeGrafter"/>
</dbReference>
<dbReference type="STRING" id="454130.A0A0U5GRI2"/>
<evidence type="ECO:0000256" key="1">
    <source>
        <dbReference type="SAM" id="MobiDB-lite"/>
    </source>
</evidence>
<name>A0A0U5GRI2_ASPCI</name>
<evidence type="ECO:0000313" key="3">
    <source>
        <dbReference type="EMBL" id="CEN60624.1"/>
    </source>
</evidence>
<feature type="region of interest" description="Disordered" evidence="1">
    <location>
        <begin position="190"/>
        <end position="220"/>
    </location>
</feature>
<protein>
    <submittedName>
        <fullName evidence="3">Putative Lactobacillus shifted protein</fullName>
    </submittedName>
</protein>
<dbReference type="Pfam" id="PF10276">
    <property type="entry name" value="zf-CHCC"/>
    <property type="match status" value="1"/>
</dbReference>
<accession>A0A0U5GRI2</accession>
<dbReference type="OrthoDB" id="307899at2759"/>
<gene>
    <name evidence="3" type="ORF">ASPCAL03060</name>
</gene>
<dbReference type="EMBL" id="CDMC01000002">
    <property type="protein sequence ID" value="CEN60624.1"/>
    <property type="molecule type" value="Genomic_DNA"/>
</dbReference>
<evidence type="ECO:0000259" key="2">
    <source>
        <dbReference type="Pfam" id="PF10276"/>
    </source>
</evidence>
<dbReference type="AlphaFoldDB" id="A0A0U5GRI2"/>